<evidence type="ECO:0000313" key="1">
    <source>
        <dbReference type="EMBL" id="MPN57466.1"/>
    </source>
</evidence>
<organism evidence="1">
    <name type="scientific">bioreactor metagenome</name>
    <dbReference type="NCBI Taxonomy" id="1076179"/>
    <lineage>
        <taxon>unclassified sequences</taxon>
        <taxon>metagenomes</taxon>
        <taxon>ecological metagenomes</taxon>
    </lineage>
</organism>
<gene>
    <name evidence="1" type="ORF">SDC9_205160</name>
</gene>
<proteinExistence type="predicted"/>
<sequence length="93" mass="10768">MVTHIWDAEAYQDMMGQKKENVFIRLTAENNTPELFNKMYRVLNHQRGEHPVILYNEATKQTMRLTAENWVTISAELLESLKSIFGNGNVAVK</sequence>
<comment type="caution">
    <text evidence="1">The sequence shown here is derived from an EMBL/GenBank/DDBJ whole genome shotgun (WGS) entry which is preliminary data.</text>
</comment>
<reference evidence="1" key="1">
    <citation type="submission" date="2019-08" db="EMBL/GenBank/DDBJ databases">
        <authorList>
            <person name="Kucharzyk K."/>
            <person name="Murdoch R.W."/>
            <person name="Higgins S."/>
            <person name="Loffler F."/>
        </authorList>
    </citation>
    <scope>NUCLEOTIDE SEQUENCE</scope>
</reference>
<protein>
    <recommendedName>
        <fullName evidence="2">DNA polymerase III subunit alpha</fullName>
    </recommendedName>
</protein>
<name>A0A645J1Y7_9ZZZZ</name>
<dbReference type="AlphaFoldDB" id="A0A645J1Y7"/>
<dbReference type="EMBL" id="VSSQ01129015">
    <property type="protein sequence ID" value="MPN57466.1"/>
    <property type="molecule type" value="Genomic_DNA"/>
</dbReference>
<accession>A0A645J1Y7</accession>
<evidence type="ECO:0008006" key="2">
    <source>
        <dbReference type="Google" id="ProtNLM"/>
    </source>
</evidence>